<dbReference type="AlphaFoldDB" id="A0AAW2KFL1"/>
<evidence type="ECO:0000313" key="2">
    <source>
        <dbReference type="EMBL" id="KAL0305032.1"/>
    </source>
</evidence>
<dbReference type="PROSITE" id="PS52001">
    <property type="entry name" value="AD"/>
    <property type="match status" value="1"/>
</dbReference>
<feature type="domain" description="AD" evidence="1">
    <location>
        <begin position="73"/>
        <end position="166"/>
    </location>
</feature>
<evidence type="ECO:0000259" key="1">
    <source>
        <dbReference type="PROSITE" id="PS52001"/>
    </source>
</evidence>
<dbReference type="SMART" id="SM00995">
    <property type="entry name" value="AD"/>
    <property type="match status" value="1"/>
</dbReference>
<organism evidence="2">
    <name type="scientific">Sesamum angustifolium</name>
    <dbReference type="NCBI Taxonomy" id="2727405"/>
    <lineage>
        <taxon>Eukaryota</taxon>
        <taxon>Viridiplantae</taxon>
        <taxon>Streptophyta</taxon>
        <taxon>Embryophyta</taxon>
        <taxon>Tracheophyta</taxon>
        <taxon>Spermatophyta</taxon>
        <taxon>Magnoliopsida</taxon>
        <taxon>eudicotyledons</taxon>
        <taxon>Gunneridae</taxon>
        <taxon>Pentapetalae</taxon>
        <taxon>asterids</taxon>
        <taxon>lamiids</taxon>
        <taxon>Lamiales</taxon>
        <taxon>Pedaliaceae</taxon>
        <taxon>Sesamum</taxon>
    </lineage>
</organism>
<dbReference type="EMBL" id="JACGWK010000156">
    <property type="protein sequence ID" value="KAL0305032.1"/>
    <property type="molecule type" value="Genomic_DNA"/>
</dbReference>
<name>A0AAW2KFL1_9LAMI</name>
<dbReference type="InterPro" id="IPR047574">
    <property type="entry name" value="AD"/>
</dbReference>
<dbReference type="PANTHER" id="PTHR13542">
    <property type="entry name" value="LSM12 HOMOLOG"/>
    <property type="match status" value="1"/>
</dbReference>
<protein>
    <recommendedName>
        <fullName evidence="1">AD domain-containing protein</fullName>
    </recommendedName>
</protein>
<sequence length="234" mass="25944">METQAQGEEFTVGCILSIKTTLGEEFQGQLGRLQEGVKSGAGPKRNIRLLKANYIKEFSFLGQGEDPLDVNKCFLDLNTLQAREESAIRQAEADAERIGVGVTAEAQSLFDALSKTLPVRWDKTTIVVMNEVRVSSPYLPESVTGGTPAANERVRKVVCLNLRKRGCNLGILVSDGLRFTTFKPKISLSNPETAKAKSFRYWATVAFILANLTRRVDARDVGFQKLMEIYCLCF</sequence>
<proteinExistence type="predicted"/>
<gene>
    <name evidence="2" type="ORF">Sangu_3055800</name>
</gene>
<accession>A0AAW2KFL1</accession>
<dbReference type="InterPro" id="IPR019181">
    <property type="entry name" value="LSM12_ABD"/>
</dbReference>
<reference evidence="2" key="2">
    <citation type="journal article" date="2024" name="Plant">
        <title>Genomic evolution and insights into agronomic trait innovations of Sesamum species.</title>
        <authorList>
            <person name="Miao H."/>
            <person name="Wang L."/>
            <person name="Qu L."/>
            <person name="Liu H."/>
            <person name="Sun Y."/>
            <person name="Le M."/>
            <person name="Wang Q."/>
            <person name="Wei S."/>
            <person name="Zheng Y."/>
            <person name="Lin W."/>
            <person name="Duan Y."/>
            <person name="Cao H."/>
            <person name="Xiong S."/>
            <person name="Wang X."/>
            <person name="Wei L."/>
            <person name="Li C."/>
            <person name="Ma Q."/>
            <person name="Ju M."/>
            <person name="Zhao R."/>
            <person name="Li G."/>
            <person name="Mu C."/>
            <person name="Tian Q."/>
            <person name="Mei H."/>
            <person name="Zhang T."/>
            <person name="Gao T."/>
            <person name="Zhang H."/>
        </authorList>
    </citation>
    <scope>NUCLEOTIDE SEQUENCE</scope>
    <source>
        <strain evidence="2">G01</strain>
    </source>
</reference>
<reference evidence="2" key="1">
    <citation type="submission" date="2020-06" db="EMBL/GenBank/DDBJ databases">
        <authorList>
            <person name="Li T."/>
            <person name="Hu X."/>
            <person name="Zhang T."/>
            <person name="Song X."/>
            <person name="Zhang H."/>
            <person name="Dai N."/>
            <person name="Sheng W."/>
            <person name="Hou X."/>
            <person name="Wei L."/>
        </authorList>
    </citation>
    <scope>NUCLEOTIDE SEQUENCE</scope>
    <source>
        <strain evidence="2">G01</strain>
        <tissue evidence="2">Leaf</tissue>
    </source>
</reference>
<dbReference type="Pfam" id="PF09793">
    <property type="entry name" value="AD"/>
    <property type="match status" value="1"/>
</dbReference>
<comment type="caution">
    <text evidence="2">The sequence shown here is derived from an EMBL/GenBank/DDBJ whole genome shotgun (WGS) entry which is preliminary data.</text>
</comment>
<dbReference type="InterPro" id="IPR039683">
    <property type="entry name" value="Lsm12-like"/>
</dbReference>